<dbReference type="Pfam" id="PF24617">
    <property type="entry name" value="POF1B_HlH"/>
    <property type="match status" value="1"/>
</dbReference>
<dbReference type="InterPro" id="IPR056240">
    <property type="entry name" value="POF1B_HlH"/>
</dbReference>
<organism evidence="2 3">
    <name type="scientific">Cirrhinus mrigala</name>
    <name type="common">Mrigala</name>
    <dbReference type="NCBI Taxonomy" id="683832"/>
    <lineage>
        <taxon>Eukaryota</taxon>
        <taxon>Metazoa</taxon>
        <taxon>Chordata</taxon>
        <taxon>Craniata</taxon>
        <taxon>Vertebrata</taxon>
        <taxon>Euteleostomi</taxon>
        <taxon>Actinopterygii</taxon>
        <taxon>Neopterygii</taxon>
        <taxon>Teleostei</taxon>
        <taxon>Ostariophysi</taxon>
        <taxon>Cypriniformes</taxon>
        <taxon>Cyprinidae</taxon>
        <taxon>Labeoninae</taxon>
        <taxon>Labeonini</taxon>
        <taxon>Cirrhinus</taxon>
    </lineage>
</organism>
<dbReference type="EMBL" id="JAMKFB020000021">
    <property type="protein sequence ID" value="KAL0162224.1"/>
    <property type="molecule type" value="Genomic_DNA"/>
</dbReference>
<dbReference type="InterPro" id="IPR026186">
    <property type="entry name" value="POF1B"/>
</dbReference>
<proteinExistence type="predicted"/>
<evidence type="ECO:0000313" key="2">
    <source>
        <dbReference type="EMBL" id="KAL0162224.1"/>
    </source>
</evidence>
<accession>A0ABD0NJR0</accession>
<feature type="domain" description="POF1B helix-loop-helix" evidence="1">
    <location>
        <begin position="40"/>
        <end position="69"/>
    </location>
</feature>
<sequence length="69" mass="7903">MVETSSIQEEVVDLREINNGLCEIKREVINVEPVAKMDNRFFGELLAEVYRKNSDIHTCISDHVAKIRG</sequence>
<reference evidence="2 3" key="1">
    <citation type="submission" date="2024-05" db="EMBL/GenBank/DDBJ databases">
        <title>Genome sequencing and assembly of Indian major carp, Cirrhinus mrigala (Hamilton, 1822).</title>
        <authorList>
            <person name="Mohindra V."/>
            <person name="Chowdhury L.M."/>
            <person name="Lal K."/>
            <person name="Jena J.K."/>
        </authorList>
    </citation>
    <scope>NUCLEOTIDE SEQUENCE [LARGE SCALE GENOMIC DNA]</scope>
    <source>
        <strain evidence="2">CM1030</strain>
        <tissue evidence="2">Blood</tissue>
    </source>
</reference>
<name>A0ABD0NJR0_CIRMR</name>
<comment type="caution">
    <text evidence="2">The sequence shown here is derived from an EMBL/GenBank/DDBJ whole genome shotgun (WGS) entry which is preliminary data.</text>
</comment>
<evidence type="ECO:0000313" key="3">
    <source>
        <dbReference type="Proteomes" id="UP001529510"/>
    </source>
</evidence>
<evidence type="ECO:0000259" key="1">
    <source>
        <dbReference type="Pfam" id="PF24617"/>
    </source>
</evidence>
<dbReference type="AlphaFoldDB" id="A0ABD0NJR0"/>
<protein>
    <recommendedName>
        <fullName evidence="1">POF1B helix-loop-helix domain-containing protein</fullName>
    </recommendedName>
</protein>
<dbReference type="PANTHER" id="PTHR22546">
    <property type="entry name" value="PREMATURE OVARIAN FAILURE, 1B"/>
    <property type="match status" value="1"/>
</dbReference>
<dbReference type="Proteomes" id="UP001529510">
    <property type="component" value="Unassembled WGS sequence"/>
</dbReference>
<keyword evidence="3" id="KW-1185">Reference proteome</keyword>
<gene>
    <name evidence="2" type="ORF">M9458_041620</name>
</gene>
<dbReference type="PANTHER" id="PTHR22546:SF0">
    <property type="entry name" value="PROTEIN POF1B"/>
    <property type="match status" value="1"/>
</dbReference>
<feature type="non-terminal residue" evidence="2">
    <location>
        <position position="69"/>
    </location>
</feature>